<feature type="chain" id="PRO_5003947122" evidence="1">
    <location>
        <begin position="17"/>
        <end position="76"/>
    </location>
</feature>
<protein>
    <submittedName>
        <fullName evidence="2">Alternative protein CACNA2D2</fullName>
    </submittedName>
</protein>
<keyword evidence="1" id="KW-0732">Signal</keyword>
<feature type="signal peptide" evidence="1">
    <location>
        <begin position="1"/>
        <end position="16"/>
    </location>
</feature>
<proteinExistence type="predicted"/>
<dbReference type="EMBL" id="HF547986">
    <property type="protein sequence ID" value="CCO13697.1"/>
    <property type="molecule type" value="Genomic_DNA"/>
</dbReference>
<gene>
    <name evidence="2" type="primary">CACNA2D2</name>
</gene>
<dbReference type="AlphaFoldDB" id="L0R6E1"/>
<sequence length="76" mass="8395">MSCCLSLSQCVCVVHAHCWCQGGCPCAPGLDASCVLRGRACNCSVVRCSMENINIYRKIYILSLKNRKTDKTIPIR</sequence>
<evidence type="ECO:0000256" key="1">
    <source>
        <dbReference type="SAM" id="SignalP"/>
    </source>
</evidence>
<dbReference type="ChiTaRS" id="CACNA2D2">
    <property type="organism name" value="human"/>
</dbReference>
<organism evidence="2">
    <name type="scientific">Homo sapiens</name>
    <name type="common">Human</name>
    <dbReference type="NCBI Taxonomy" id="9606"/>
    <lineage>
        <taxon>Eukaryota</taxon>
        <taxon>Metazoa</taxon>
        <taxon>Chordata</taxon>
        <taxon>Craniata</taxon>
        <taxon>Vertebrata</taxon>
        <taxon>Euteleostomi</taxon>
        <taxon>Mammalia</taxon>
        <taxon>Eutheria</taxon>
        <taxon>Euarchontoglires</taxon>
        <taxon>Primates</taxon>
        <taxon>Haplorrhini</taxon>
        <taxon>Catarrhini</taxon>
        <taxon>Hominidae</taxon>
        <taxon>Homo</taxon>
    </lineage>
</organism>
<name>L0R6E1_HUMAN</name>
<reference evidence="2" key="1">
    <citation type="submission" date="2012-10" db="EMBL/GenBank/DDBJ databases">
        <title>Direct identification of alternative open reading frame translation products in human.</title>
        <authorList>
            <person name="Vanderperre B."/>
            <person name="Lucier J.-F."/>
            <person name="Motard J."/>
            <person name="Tremblay G."/>
            <person name="Vanderperre S."/>
            <person name="Wisztorski M."/>
            <person name="Salzet M."/>
            <person name="Boisvert F.-M."/>
            <person name="Roucou X."/>
        </authorList>
    </citation>
    <scope>NUCLEOTIDE SEQUENCE</scope>
</reference>
<dbReference type="OrthoDB" id="10054666at2759"/>
<accession>L0R6E1</accession>
<evidence type="ECO:0000313" key="2">
    <source>
        <dbReference type="EMBL" id="CCO13697.1"/>
    </source>
</evidence>